<keyword evidence="3" id="KW-1185">Reference proteome</keyword>
<dbReference type="SUPFAM" id="SSF53955">
    <property type="entry name" value="Lysozyme-like"/>
    <property type="match status" value="1"/>
</dbReference>
<dbReference type="EMBL" id="PEBQ01000173">
    <property type="protein sequence ID" value="PHY93063.1"/>
    <property type="molecule type" value="Genomic_DNA"/>
</dbReference>
<name>A0A2G4R8Z8_9PROT</name>
<feature type="compositionally biased region" description="Low complexity" evidence="1">
    <location>
        <begin position="383"/>
        <end position="394"/>
    </location>
</feature>
<dbReference type="InterPro" id="IPR023346">
    <property type="entry name" value="Lysozyme-like_dom_sf"/>
</dbReference>
<dbReference type="Gene3D" id="1.10.530.10">
    <property type="match status" value="1"/>
</dbReference>
<feature type="region of interest" description="Disordered" evidence="1">
    <location>
        <begin position="373"/>
        <end position="394"/>
    </location>
</feature>
<reference evidence="2 3" key="1">
    <citation type="submission" date="2017-10" db="EMBL/GenBank/DDBJ databases">
        <title>Genomic analysis of the genus Acetobacter.</title>
        <authorList>
            <person name="Kim K.H."/>
            <person name="Chun B.H."/>
            <person name="Son A.R."/>
            <person name="Jeon C.O."/>
        </authorList>
    </citation>
    <scope>NUCLEOTIDE SEQUENCE [LARGE SCALE GENOMIC DNA]</scope>
    <source>
        <strain evidence="2 3">LHT 2458</strain>
    </source>
</reference>
<dbReference type="RefSeq" id="WP_099542014.1">
    <property type="nucleotide sequence ID" value="NZ_PEBQ01000173.1"/>
</dbReference>
<gene>
    <name evidence="2" type="ORF">CSR02_13560</name>
</gene>
<protein>
    <recommendedName>
        <fullName evidence="4">Transglycosylase SLT domain-containing protein</fullName>
    </recommendedName>
</protein>
<dbReference type="OrthoDB" id="8477976at2"/>
<organism evidence="2 3">
    <name type="scientific">Acetobacter pomorum</name>
    <dbReference type="NCBI Taxonomy" id="65959"/>
    <lineage>
        <taxon>Bacteria</taxon>
        <taxon>Pseudomonadati</taxon>
        <taxon>Pseudomonadota</taxon>
        <taxon>Alphaproteobacteria</taxon>
        <taxon>Acetobacterales</taxon>
        <taxon>Acetobacteraceae</taxon>
        <taxon>Acetobacter</taxon>
    </lineage>
</organism>
<dbReference type="AlphaFoldDB" id="A0A2G4R8Z8"/>
<dbReference type="Proteomes" id="UP000228751">
    <property type="component" value="Unassembled WGS sequence"/>
</dbReference>
<accession>A0A2G4R8Z8</accession>
<evidence type="ECO:0000256" key="1">
    <source>
        <dbReference type="SAM" id="MobiDB-lite"/>
    </source>
</evidence>
<feature type="compositionally biased region" description="Basic and acidic residues" evidence="1">
    <location>
        <begin position="373"/>
        <end position="382"/>
    </location>
</feature>
<evidence type="ECO:0008006" key="4">
    <source>
        <dbReference type="Google" id="ProtNLM"/>
    </source>
</evidence>
<evidence type="ECO:0000313" key="2">
    <source>
        <dbReference type="EMBL" id="PHY93063.1"/>
    </source>
</evidence>
<proteinExistence type="predicted"/>
<comment type="caution">
    <text evidence="2">The sequence shown here is derived from an EMBL/GenBank/DDBJ whole genome shotgun (WGS) entry which is preliminary data.</text>
</comment>
<sequence>MIPLINEHDIGQIQTKMPFLAKFLSKGTKISVPEGKDFVSFFNKIKDSASRPSTRKIAAGFVVVGIFSATPLMVLDPQNKDHLVTKFITLDFPKSATPHLSLKPANVPLAGINSSKGGKSLRTHLKSIATSAVSKDEAPKIARLLQHQQVKSDDVRQIPLDDISPRLRKAISYAHQTTGVSSHLLATFSYLESRMNQHIGNTRSSAEGAFQFTKSSWLDTIDHFGMNHSRGLAIAASHIERDDQGKLKVDSKDAEKFISKLRDNLPVATMMAAEAIKHNQGVLERKYGPGSDTLTNLYVLHLLGPTSGLKFLNAEFSGGTSNCSDVFKSGIKANREIFTRDGKVLTVRDAYNNIESSVMTASNTLQEAFPEHAHDSHLEHEPSPTSEFEPSPDP</sequence>
<evidence type="ECO:0000313" key="3">
    <source>
        <dbReference type="Proteomes" id="UP000228751"/>
    </source>
</evidence>